<keyword evidence="6" id="KW-0690">Ribosome biogenesis</keyword>
<keyword evidence="9" id="KW-1185">Reference proteome</keyword>
<dbReference type="FunFam" id="3.75.10.10:FF:000001">
    <property type="entry name" value="Eukaryotic translation initiation factor 6"/>
    <property type="match status" value="1"/>
</dbReference>
<dbReference type="SUPFAM" id="SSF55909">
    <property type="entry name" value="Pentein"/>
    <property type="match status" value="1"/>
</dbReference>
<reference evidence="8" key="3">
    <citation type="submission" date="2025-09" db="UniProtKB">
        <authorList>
            <consortium name="Ensembl"/>
        </authorList>
    </citation>
    <scope>IDENTIFICATION</scope>
</reference>
<dbReference type="GeneTree" id="ENSGT00390000015972"/>
<evidence type="ECO:0000256" key="7">
    <source>
        <dbReference type="SAM" id="MobiDB-lite"/>
    </source>
</evidence>
<feature type="modified residue" description="Phosphoserine; by CK1" evidence="6">
    <location>
        <position position="356"/>
    </location>
</feature>
<dbReference type="GO" id="GO:0043023">
    <property type="term" value="F:ribosomal large subunit binding"/>
    <property type="evidence" value="ECO:0007669"/>
    <property type="project" value="UniProtKB-UniRule"/>
</dbReference>
<feature type="modified residue" description="Phosphoserine; by CK1" evidence="6">
    <location>
        <position position="357"/>
    </location>
</feature>
<dbReference type="HAMAP" id="MF_00032">
    <property type="entry name" value="eIF_6"/>
    <property type="match status" value="1"/>
</dbReference>
<dbReference type="GO" id="GO:0000054">
    <property type="term" value="P:ribosomal subunit export from nucleus"/>
    <property type="evidence" value="ECO:0007669"/>
    <property type="project" value="UniProtKB-UniRule"/>
</dbReference>
<dbReference type="PANTHER" id="PTHR10784">
    <property type="entry name" value="TRANSLATION INITIATION FACTOR 6"/>
    <property type="match status" value="1"/>
</dbReference>
<comment type="PTM">
    <text evidence="6">Phosphorylation at Ser-356 and Ser-357 promotes nuclear export.</text>
</comment>
<reference evidence="8" key="1">
    <citation type="submission" date="2019-05" db="EMBL/GenBank/DDBJ databases">
        <authorList>
            <person name="Zhang S."/>
            <person name="Liu J."/>
        </authorList>
    </citation>
    <scope>NUCLEOTIDE SEQUENCE [LARGE SCALE GENOMIC DNA]</scope>
</reference>
<dbReference type="GO" id="GO:0005730">
    <property type="term" value="C:nucleolus"/>
    <property type="evidence" value="ECO:0007669"/>
    <property type="project" value="UniProtKB-SubCell"/>
</dbReference>
<keyword evidence="3 6" id="KW-0648">Protein biosynthesis</keyword>
<dbReference type="CDD" id="cd00527">
    <property type="entry name" value="IF6"/>
    <property type="match status" value="1"/>
</dbReference>
<keyword evidence="4 6" id="KW-0539">Nucleus</keyword>
<name>A0A8B9X8Y3_BOSMU</name>
<keyword evidence="6" id="KW-0597">Phosphoprotein</keyword>
<dbReference type="GO" id="GO:0005737">
    <property type="term" value="C:cytoplasm"/>
    <property type="evidence" value="ECO:0007669"/>
    <property type="project" value="UniProtKB-SubCell"/>
</dbReference>
<feature type="modified residue" description="Phosphoserine" evidence="6">
    <location>
        <position position="348"/>
    </location>
</feature>
<dbReference type="SMART" id="SM00654">
    <property type="entry name" value="eIF6"/>
    <property type="match status" value="1"/>
</dbReference>
<dbReference type="GO" id="GO:0042256">
    <property type="term" value="P:cytosolic ribosome assembly"/>
    <property type="evidence" value="ECO:0007669"/>
    <property type="project" value="UniProtKB-UniRule"/>
</dbReference>
<evidence type="ECO:0000256" key="4">
    <source>
        <dbReference type="ARBA" id="ARBA00023242"/>
    </source>
</evidence>
<dbReference type="Gene3D" id="3.75.10.10">
    <property type="entry name" value="L-arginine/glycine Amidinotransferase, Chain A"/>
    <property type="match status" value="1"/>
</dbReference>
<dbReference type="GO" id="GO:0003743">
    <property type="term" value="F:translation initiation factor activity"/>
    <property type="evidence" value="ECO:0007669"/>
    <property type="project" value="UniProtKB-UniRule"/>
</dbReference>
<dbReference type="Proteomes" id="UP000694520">
    <property type="component" value="Chromosome 12"/>
</dbReference>
<comment type="subunit">
    <text evidence="5 6">Monomer. Associates with the 60S ribosomal subunit. Interacts with RACK1. Interacts with DICER1, AGO2, TARBP2, MOV10 and RPL7A; they form a large RNA-induced silencing complex (RISC).</text>
</comment>
<dbReference type="Ensembl" id="ENSBGRT00000017919.1">
    <property type="protein sequence ID" value="ENSBGRP00000015539.1"/>
    <property type="gene ID" value="ENSBGRG00000009705.1"/>
</dbReference>
<dbReference type="AlphaFoldDB" id="A0A8B9X8Y3"/>
<evidence type="ECO:0000256" key="3">
    <source>
        <dbReference type="ARBA" id="ARBA00022917"/>
    </source>
</evidence>
<organism evidence="8 9">
    <name type="scientific">Bos mutus grunniens</name>
    <name type="common">Wild yak</name>
    <name type="synonym">Bos grunniens</name>
    <dbReference type="NCBI Taxonomy" id="30521"/>
    <lineage>
        <taxon>Eukaryota</taxon>
        <taxon>Metazoa</taxon>
        <taxon>Chordata</taxon>
        <taxon>Craniata</taxon>
        <taxon>Vertebrata</taxon>
        <taxon>Euteleostomi</taxon>
        <taxon>Mammalia</taxon>
        <taxon>Eutheria</taxon>
        <taxon>Laurasiatheria</taxon>
        <taxon>Artiodactyla</taxon>
        <taxon>Ruminantia</taxon>
        <taxon>Pecora</taxon>
        <taxon>Bovidae</taxon>
        <taxon>Bovinae</taxon>
        <taxon>Bos</taxon>
    </lineage>
</organism>
<evidence type="ECO:0000256" key="1">
    <source>
        <dbReference type="ARBA" id="ARBA00022490"/>
    </source>
</evidence>
<reference evidence="8" key="2">
    <citation type="submission" date="2025-08" db="UniProtKB">
        <authorList>
            <consortium name="Ensembl"/>
        </authorList>
    </citation>
    <scope>IDENTIFICATION</scope>
</reference>
<dbReference type="NCBIfam" id="TIGR00323">
    <property type="entry name" value="eIF-6"/>
    <property type="match status" value="1"/>
</dbReference>
<keyword evidence="2 6" id="KW-0396">Initiation factor</keyword>
<evidence type="ECO:0000313" key="9">
    <source>
        <dbReference type="Proteomes" id="UP000694520"/>
    </source>
</evidence>
<comment type="function">
    <text evidence="6">Binds to the 60S ribosomal subunit and prevents its association with the 40S ribosomal subunit to form the 80S initiation complex in the cytoplasm. Behaves as a stimulatory translation initiation factor downstream insulin/growth factors. Is also involved in ribosome biogenesis. Associates with pre-60S subunits in the nucleus and is involved in its nuclear export. Cytoplasmic release of TIF6 from 60S subunits and nuclear relocalization is promoted by a RACK1 (RACK1)-dependent protein kinase C activity. In tissues responsive to insulin, controls fatty acid synthesis and glycolysis by exerting translational control of adipogenic transcription factors such as CEBPB, CEBPD and ATF4 that have G/C rich or uORF in their 5'UTR. Required for ROS-dependent megakaryocyte maturation and platelets formation, controls the expression of mitochondrial respiratory chain genes involved in reactive oxygen species (ROS) synthesis. Involved in miRNA-mediated gene silencing by the RNA-induced silencing complex (RISC). Required for both miRNA-mediated translational repression and miRNA-mediated cleavage of complementary mRNAs by RISC. Modulates cell cycle progression and global translation of pre-B cells, its activation seems to be rate-limiting in tumorigenesis and tumor growth.</text>
</comment>
<proteinExistence type="inferred from homology"/>
<accession>A0A8B9X8Y3</accession>
<evidence type="ECO:0000256" key="2">
    <source>
        <dbReference type="ARBA" id="ARBA00022540"/>
    </source>
</evidence>
<dbReference type="GO" id="GO:0042273">
    <property type="term" value="P:ribosomal large subunit biogenesis"/>
    <property type="evidence" value="ECO:0007669"/>
    <property type="project" value="UniProtKB-UniRule"/>
</dbReference>
<feature type="modified residue" description="Phosphothreonine" evidence="6">
    <location>
        <position position="347"/>
    </location>
</feature>
<comment type="similarity">
    <text evidence="6">Belongs to the eIF-6 family.</text>
</comment>
<dbReference type="InterPro" id="IPR002769">
    <property type="entry name" value="eIF6"/>
</dbReference>
<gene>
    <name evidence="6" type="primary">EIF6</name>
    <name evidence="6" type="synonym">ITGB4BP</name>
</gene>
<protein>
    <recommendedName>
        <fullName evidence="6">Eukaryotic translation initiation factor 6</fullName>
        <shortName evidence="6">eIF-6</shortName>
    </recommendedName>
</protein>
<keyword evidence="1 6" id="KW-0963">Cytoplasm</keyword>
<feature type="region of interest" description="Disordered" evidence="7">
    <location>
        <begin position="59"/>
        <end position="142"/>
    </location>
</feature>
<dbReference type="Pfam" id="PF01912">
    <property type="entry name" value="eIF-6"/>
    <property type="match status" value="1"/>
</dbReference>
<evidence type="ECO:0000256" key="6">
    <source>
        <dbReference type="HAMAP-Rule" id="MF_03132"/>
    </source>
</evidence>
<sequence>AQGLGARVAACVEACASLCRKSPRVEAETETYRGERRVVASCGGCVYLVSGCGWTPEGSSRGALSPEGWGPEDSGPERLDGRGGRDLRAEGRVGRGCSGADAQRLGDGDSGPASRPRHPVPGEHPQALNSSPTTPRPHGGPCVVREQLRDRLLCQTYQLLLPGGHRRVGELLQVPWEPQARGQCVGGWRVEVLGVGLWQNEEGSGPLAPCSLSPCPHSVFEGELAGTIPVVHASIAGCRIIGRMCVGNRHGLLVPNNTTDQELQHIRNCLPDSVQIRRVEERLSALGNVTTCNDYVALVHPDLDRETEEILADVLKVEVFRQTVADQVLVGSYCVFSNQGGLVHPKTSIEDQDELSSLLQVPLVAGTVNRGSEVIAAGMVVNDWCAFCGLDTTSTELSVVESVFKLNEAQPSTIATSMRDSLIDRYLGLSSVEGRGGRCQL</sequence>
<comment type="subcellular location">
    <subcellularLocation>
        <location evidence="6">Cytoplasm</location>
    </subcellularLocation>
    <subcellularLocation>
        <location evidence="6">Nucleus</location>
        <location evidence="6">Nucleolus</location>
    </subcellularLocation>
    <text evidence="6">Shuttles between cytoplasm and nucleus/nucleolus.</text>
</comment>
<feature type="compositionally biased region" description="Basic and acidic residues" evidence="7">
    <location>
        <begin position="75"/>
        <end position="93"/>
    </location>
</feature>
<evidence type="ECO:0000313" key="8">
    <source>
        <dbReference type="Ensembl" id="ENSBGRP00000015539.1"/>
    </source>
</evidence>
<evidence type="ECO:0000256" key="5">
    <source>
        <dbReference type="ARBA" id="ARBA00062592"/>
    </source>
</evidence>